<feature type="compositionally biased region" description="Basic and acidic residues" evidence="8">
    <location>
        <begin position="2423"/>
        <end position="2443"/>
    </location>
</feature>
<feature type="compositionally biased region" description="Basic and acidic residues" evidence="8">
    <location>
        <begin position="2701"/>
        <end position="2718"/>
    </location>
</feature>
<feature type="compositionally biased region" description="Pro residues" evidence="8">
    <location>
        <begin position="3547"/>
        <end position="3557"/>
    </location>
</feature>
<feature type="compositionally biased region" description="Polar residues" evidence="8">
    <location>
        <begin position="1880"/>
        <end position="1889"/>
    </location>
</feature>
<feature type="compositionally biased region" description="Polar residues" evidence="8">
    <location>
        <begin position="2719"/>
        <end position="2728"/>
    </location>
</feature>
<name>A0AAN8DS46_CHAGU</name>
<keyword evidence="1" id="KW-0479">Metal-binding</keyword>
<dbReference type="GO" id="GO:0035418">
    <property type="term" value="P:protein localization to synapse"/>
    <property type="evidence" value="ECO:0007669"/>
    <property type="project" value="TreeGrafter"/>
</dbReference>
<feature type="domain" description="RING-type" evidence="9">
    <location>
        <begin position="1787"/>
        <end position="1837"/>
    </location>
</feature>
<feature type="domain" description="RING-type" evidence="9">
    <location>
        <begin position="254"/>
        <end position="303"/>
    </location>
</feature>
<feature type="region of interest" description="Disordered" evidence="8">
    <location>
        <begin position="550"/>
        <end position="635"/>
    </location>
</feature>
<proteinExistence type="predicted"/>
<feature type="region of interest" description="Disordered" evidence="8">
    <location>
        <begin position="4006"/>
        <end position="4116"/>
    </location>
</feature>
<feature type="region of interest" description="Disordered" evidence="8">
    <location>
        <begin position="3542"/>
        <end position="3771"/>
    </location>
</feature>
<dbReference type="GO" id="GO:0098882">
    <property type="term" value="F:structural constituent of presynaptic active zone"/>
    <property type="evidence" value="ECO:0007669"/>
    <property type="project" value="TreeGrafter"/>
</dbReference>
<feature type="region of interest" description="Disordered" evidence="8">
    <location>
        <begin position="23"/>
        <end position="247"/>
    </location>
</feature>
<feature type="compositionally biased region" description="Polar residues" evidence="8">
    <location>
        <begin position="3034"/>
        <end position="3048"/>
    </location>
</feature>
<feature type="compositionally biased region" description="Low complexity" evidence="8">
    <location>
        <begin position="201"/>
        <end position="223"/>
    </location>
</feature>
<feature type="region of interest" description="Disordered" evidence="8">
    <location>
        <begin position="2271"/>
        <end position="2337"/>
    </location>
</feature>
<feature type="region of interest" description="Disordered" evidence="8">
    <location>
        <begin position="2830"/>
        <end position="2896"/>
    </location>
</feature>
<feature type="compositionally biased region" description="Basic and acidic residues" evidence="8">
    <location>
        <begin position="2847"/>
        <end position="2869"/>
    </location>
</feature>
<feature type="region of interest" description="Disordered" evidence="8">
    <location>
        <begin position="2123"/>
        <end position="2259"/>
    </location>
</feature>
<feature type="region of interest" description="Disordered" evidence="8">
    <location>
        <begin position="4273"/>
        <end position="4301"/>
    </location>
</feature>
<feature type="compositionally biased region" description="Polar residues" evidence="8">
    <location>
        <begin position="810"/>
        <end position="838"/>
    </location>
</feature>
<feature type="domain" description="Zinc finger PHD-type" evidence="10">
    <location>
        <begin position="726"/>
        <end position="778"/>
    </location>
</feature>
<reference evidence="11 12" key="1">
    <citation type="journal article" date="2023" name="Mol. Biol. Evol.">
        <title>Genomics of Secondarily Temperate Adaptation in the Only Non-Antarctic Icefish.</title>
        <authorList>
            <person name="Rivera-Colon A.G."/>
            <person name="Rayamajhi N."/>
            <person name="Minhas B.F."/>
            <person name="Madrigal G."/>
            <person name="Bilyk K.T."/>
            <person name="Yoon V."/>
            <person name="Hune M."/>
            <person name="Gregory S."/>
            <person name="Cheng C.H.C."/>
            <person name="Catchen J.M."/>
        </authorList>
    </citation>
    <scope>NUCLEOTIDE SEQUENCE [LARGE SCALE GENOMIC DNA]</scope>
    <source>
        <tissue evidence="11">White muscle</tissue>
    </source>
</reference>
<feature type="domain" description="Zinc finger PHD-type" evidence="10">
    <location>
        <begin position="1507"/>
        <end position="1559"/>
    </location>
</feature>
<feature type="region of interest" description="Disordered" evidence="8">
    <location>
        <begin position="3945"/>
        <end position="3969"/>
    </location>
</feature>
<keyword evidence="6" id="KW-0966">Cell projection</keyword>
<feature type="domain" description="RING-type" evidence="9">
    <location>
        <begin position="2626"/>
        <end position="2676"/>
    </location>
</feature>
<dbReference type="Pfam" id="PF05715">
    <property type="entry name" value="zf-piccolo"/>
    <property type="match status" value="15"/>
</dbReference>
<feature type="region of interest" description="Disordered" evidence="8">
    <location>
        <begin position="1285"/>
        <end position="1410"/>
    </location>
</feature>
<feature type="domain" description="RING-type" evidence="9">
    <location>
        <begin position="494"/>
        <end position="544"/>
    </location>
</feature>
<evidence type="ECO:0000256" key="5">
    <source>
        <dbReference type="ARBA" id="ARBA00023018"/>
    </source>
</evidence>
<feature type="compositionally biased region" description="Low complexity" evidence="8">
    <location>
        <begin position="867"/>
        <end position="881"/>
    </location>
</feature>
<feature type="domain" description="RING-type" evidence="9">
    <location>
        <begin position="2906"/>
        <end position="2956"/>
    </location>
</feature>
<feature type="domain" description="Zinc finger PHD-type" evidence="10">
    <location>
        <begin position="2346"/>
        <end position="2398"/>
    </location>
</feature>
<feature type="compositionally biased region" description="Low complexity" evidence="8">
    <location>
        <begin position="3642"/>
        <end position="3662"/>
    </location>
</feature>
<dbReference type="SMART" id="SM00249">
    <property type="entry name" value="PHD"/>
    <property type="match status" value="11"/>
</dbReference>
<feature type="region of interest" description="Disordered" evidence="8">
    <location>
        <begin position="1991"/>
        <end position="2062"/>
    </location>
</feature>
<feature type="compositionally biased region" description="Basic and acidic residues" evidence="8">
    <location>
        <begin position="2567"/>
        <end position="2589"/>
    </location>
</feature>
<feature type="compositionally biased region" description="Polar residues" evidence="8">
    <location>
        <begin position="1916"/>
        <end position="1929"/>
    </location>
</feature>
<dbReference type="PANTHER" id="PTHR14113:SF6">
    <property type="entry name" value="PROTEIN PICCOLO"/>
    <property type="match status" value="1"/>
</dbReference>
<feature type="compositionally biased region" description="Polar residues" evidence="8">
    <location>
        <begin position="3564"/>
        <end position="3575"/>
    </location>
</feature>
<feature type="compositionally biased region" description="Polar residues" evidence="8">
    <location>
        <begin position="1636"/>
        <end position="1650"/>
    </location>
</feature>
<feature type="region of interest" description="Disordered" evidence="8">
    <location>
        <begin position="659"/>
        <end position="704"/>
    </location>
</feature>
<feature type="compositionally biased region" description="Low complexity" evidence="8">
    <location>
        <begin position="131"/>
        <end position="143"/>
    </location>
</feature>
<feature type="domain" description="RING-type" evidence="9">
    <location>
        <begin position="3185"/>
        <end position="3234"/>
    </location>
</feature>
<feature type="domain" description="Zinc finger PHD-type" evidence="10">
    <location>
        <begin position="1786"/>
        <end position="1838"/>
    </location>
</feature>
<feature type="region of interest" description="Disordered" evidence="8">
    <location>
        <begin position="3794"/>
        <end position="3884"/>
    </location>
</feature>
<feature type="domain" description="Zinc finger PHD-type" evidence="10">
    <location>
        <begin position="493"/>
        <end position="545"/>
    </location>
</feature>
<dbReference type="Gene3D" id="3.30.40.10">
    <property type="entry name" value="Zinc/RING finger domain, C3HC4 (zinc finger)"/>
    <property type="match status" value="15"/>
</dbReference>
<dbReference type="InterPro" id="IPR008899">
    <property type="entry name" value="Znf_piccolo"/>
</dbReference>
<feature type="compositionally biased region" description="Basic and acidic residues" evidence="8">
    <location>
        <begin position="2981"/>
        <end position="2998"/>
    </location>
</feature>
<feature type="compositionally biased region" description="Basic and acidic residues" evidence="8">
    <location>
        <begin position="1583"/>
        <end position="1600"/>
    </location>
</feature>
<evidence type="ECO:0008006" key="13">
    <source>
        <dbReference type="Google" id="ProtNLM"/>
    </source>
</evidence>
<feature type="region of interest" description="Disordered" evidence="8">
    <location>
        <begin position="1145"/>
        <end position="1219"/>
    </location>
</feature>
<feature type="region of interest" description="Disordered" evidence="8">
    <location>
        <begin position="1083"/>
        <end position="1119"/>
    </location>
</feature>
<feature type="compositionally biased region" description="Basic and acidic residues" evidence="8">
    <location>
        <begin position="2288"/>
        <end position="2310"/>
    </location>
</feature>
<feature type="domain" description="Zinc finger PHD-type" evidence="10">
    <location>
        <begin position="1225"/>
        <end position="1276"/>
    </location>
</feature>
<feature type="compositionally biased region" description="Basic and acidic residues" evidence="8">
    <location>
        <begin position="4054"/>
        <end position="4067"/>
    </location>
</feature>
<dbReference type="SMART" id="SM00184">
    <property type="entry name" value="RING"/>
    <property type="match status" value="10"/>
</dbReference>
<dbReference type="Proteomes" id="UP001331515">
    <property type="component" value="Unassembled WGS sequence"/>
</dbReference>
<keyword evidence="2" id="KW-0677">Repeat</keyword>
<feature type="region of interest" description="Disordered" evidence="8">
    <location>
        <begin position="3247"/>
        <end position="3371"/>
    </location>
</feature>
<feature type="compositionally biased region" description="Basic and acidic residues" evidence="8">
    <location>
        <begin position="3126"/>
        <end position="3148"/>
    </location>
</feature>
<dbReference type="InterPro" id="IPR013083">
    <property type="entry name" value="Znf_RING/FYVE/PHD"/>
</dbReference>
<feature type="domain" description="Zinc finger PHD-type" evidence="10">
    <location>
        <begin position="3484"/>
        <end position="3536"/>
    </location>
</feature>
<feature type="domain" description="Zinc finger PHD-type" evidence="10">
    <location>
        <begin position="2625"/>
        <end position="2677"/>
    </location>
</feature>
<feature type="compositionally biased region" description="Polar residues" evidence="8">
    <location>
        <begin position="231"/>
        <end position="247"/>
    </location>
</feature>
<feature type="compositionally biased region" description="Polar residues" evidence="8">
    <location>
        <begin position="594"/>
        <end position="616"/>
    </location>
</feature>
<feature type="compositionally biased region" description="Basic and acidic residues" evidence="8">
    <location>
        <begin position="1091"/>
        <end position="1103"/>
    </location>
</feature>
<keyword evidence="12" id="KW-1185">Reference proteome</keyword>
<feature type="domain" description="RING-type" evidence="9">
    <location>
        <begin position="1508"/>
        <end position="1558"/>
    </location>
</feature>
<feature type="compositionally biased region" description="Polar residues" evidence="8">
    <location>
        <begin position="89"/>
        <end position="98"/>
    </location>
</feature>
<feature type="compositionally biased region" description="Polar residues" evidence="8">
    <location>
        <begin position="3808"/>
        <end position="3818"/>
    </location>
</feature>
<feature type="domain" description="Zinc finger PHD-type" evidence="10">
    <location>
        <begin position="3184"/>
        <end position="3235"/>
    </location>
</feature>
<feature type="compositionally biased region" description="Low complexity" evidence="8">
    <location>
        <begin position="1292"/>
        <end position="1307"/>
    </location>
</feature>
<feature type="compositionally biased region" description="Polar residues" evidence="8">
    <location>
        <begin position="3342"/>
        <end position="3353"/>
    </location>
</feature>
<evidence type="ECO:0000256" key="4">
    <source>
        <dbReference type="ARBA" id="ARBA00022833"/>
    </source>
</evidence>
<feature type="domain" description="Zinc finger PHD-type" evidence="10">
    <location>
        <begin position="2905"/>
        <end position="2957"/>
    </location>
</feature>
<feature type="region of interest" description="Disordered" evidence="8">
    <location>
        <begin position="309"/>
        <end position="488"/>
    </location>
</feature>
<comment type="caution">
    <text evidence="11">The sequence shown here is derived from an EMBL/GenBank/DDBJ whole genome shotgun (WGS) entry which is preliminary data.</text>
</comment>
<evidence type="ECO:0000313" key="12">
    <source>
        <dbReference type="Proteomes" id="UP001331515"/>
    </source>
</evidence>
<feature type="compositionally biased region" description="Polar residues" evidence="8">
    <location>
        <begin position="2404"/>
        <end position="2420"/>
    </location>
</feature>
<feature type="region of interest" description="Disordered" evidence="8">
    <location>
        <begin position="2964"/>
        <end position="3096"/>
    </location>
</feature>
<feature type="compositionally biased region" description="Polar residues" evidence="8">
    <location>
        <begin position="2444"/>
        <end position="2454"/>
    </location>
</feature>
<feature type="region of interest" description="Disordered" evidence="8">
    <location>
        <begin position="2404"/>
        <end position="2537"/>
    </location>
</feature>
<feature type="compositionally biased region" description="Pro residues" evidence="8">
    <location>
        <begin position="4154"/>
        <end position="4163"/>
    </location>
</feature>
<dbReference type="InterPro" id="IPR011011">
    <property type="entry name" value="Znf_FYVE_PHD"/>
</dbReference>
<dbReference type="InterPro" id="IPR001841">
    <property type="entry name" value="Znf_RING"/>
</dbReference>
<feature type="compositionally biased region" description="Low complexity" evidence="8">
    <location>
        <begin position="3606"/>
        <end position="3628"/>
    </location>
</feature>
<feature type="domain" description="RING-type" evidence="9">
    <location>
        <begin position="2067"/>
        <end position="2117"/>
    </location>
</feature>
<feature type="compositionally biased region" description="Basic and acidic residues" evidence="8">
    <location>
        <begin position="1188"/>
        <end position="1204"/>
    </location>
</feature>
<dbReference type="GO" id="GO:1904071">
    <property type="term" value="P:presynaptic active zone assembly"/>
    <property type="evidence" value="ECO:0007669"/>
    <property type="project" value="TreeGrafter"/>
</dbReference>
<feature type="domain" description="Zinc finger PHD-type" evidence="10">
    <location>
        <begin position="4216"/>
        <end position="4267"/>
    </location>
</feature>
<dbReference type="GO" id="GO:0048788">
    <property type="term" value="C:cytoskeleton of presynaptic active zone"/>
    <property type="evidence" value="ECO:0007669"/>
    <property type="project" value="TreeGrafter"/>
</dbReference>
<feature type="compositionally biased region" description="Polar residues" evidence="8">
    <location>
        <begin position="2755"/>
        <end position="2768"/>
    </location>
</feature>
<accession>A0AAN8DS46</accession>
<organism evidence="11 12">
    <name type="scientific">Champsocephalus gunnari</name>
    <name type="common">Mackerel icefish</name>
    <dbReference type="NCBI Taxonomy" id="52237"/>
    <lineage>
        <taxon>Eukaryota</taxon>
        <taxon>Metazoa</taxon>
        <taxon>Chordata</taxon>
        <taxon>Craniata</taxon>
        <taxon>Vertebrata</taxon>
        <taxon>Euteleostomi</taxon>
        <taxon>Actinopterygii</taxon>
        <taxon>Neopterygii</taxon>
        <taxon>Teleostei</taxon>
        <taxon>Neoteleostei</taxon>
        <taxon>Acanthomorphata</taxon>
        <taxon>Eupercaria</taxon>
        <taxon>Perciformes</taxon>
        <taxon>Notothenioidei</taxon>
        <taxon>Channichthyidae</taxon>
        <taxon>Champsocephalus</taxon>
    </lineage>
</organism>
<evidence type="ECO:0000256" key="7">
    <source>
        <dbReference type="ARBA" id="ARBA00034101"/>
    </source>
</evidence>
<feature type="region of interest" description="Disordered" evidence="8">
    <location>
        <begin position="1711"/>
        <end position="1777"/>
    </location>
</feature>
<feature type="compositionally biased region" description="Polar residues" evidence="8">
    <location>
        <begin position="2968"/>
        <end position="2979"/>
    </location>
</feature>
<feature type="region of interest" description="Disordered" evidence="8">
    <location>
        <begin position="3405"/>
        <end position="3480"/>
    </location>
</feature>
<feature type="compositionally biased region" description="Polar residues" evidence="8">
    <location>
        <begin position="2496"/>
        <end position="2505"/>
    </location>
</feature>
<feature type="compositionally biased region" description="Basic and acidic residues" evidence="8">
    <location>
        <begin position="1333"/>
        <end position="1344"/>
    </location>
</feature>
<dbReference type="GO" id="GO:0098982">
    <property type="term" value="C:GABA-ergic synapse"/>
    <property type="evidence" value="ECO:0007669"/>
    <property type="project" value="TreeGrafter"/>
</dbReference>
<feature type="compositionally biased region" description="Polar residues" evidence="8">
    <location>
        <begin position="2475"/>
        <end position="2489"/>
    </location>
</feature>
<evidence type="ECO:0000259" key="9">
    <source>
        <dbReference type="SMART" id="SM00184"/>
    </source>
</evidence>
<feature type="compositionally biased region" description="Polar residues" evidence="8">
    <location>
        <begin position="2160"/>
        <end position="2169"/>
    </location>
</feature>
<feature type="region of interest" description="Disordered" evidence="8">
    <location>
        <begin position="2683"/>
        <end position="2817"/>
    </location>
</feature>
<feature type="compositionally biased region" description="Basic and acidic residues" evidence="8">
    <location>
        <begin position="2008"/>
        <end position="2030"/>
    </location>
</feature>
<feature type="compositionally biased region" description="Basic and acidic residues" evidence="8">
    <location>
        <begin position="1862"/>
        <end position="1879"/>
    </location>
</feature>
<evidence type="ECO:0000256" key="6">
    <source>
        <dbReference type="ARBA" id="ARBA00023273"/>
    </source>
</evidence>
<keyword evidence="4" id="KW-0862">Zinc</keyword>
<feature type="compositionally biased region" description="Basic and acidic residues" evidence="8">
    <location>
        <begin position="427"/>
        <end position="440"/>
    </location>
</feature>
<dbReference type="InterPro" id="IPR052098">
    <property type="entry name" value="Presynaptic_Scaffold_Bsn/Pclo"/>
</dbReference>
<feature type="compositionally biased region" description="Polar residues" evidence="8">
    <location>
        <begin position="1601"/>
        <end position="1613"/>
    </location>
</feature>
<sequence>MFSSKFLSGANPLNAVSSAVNKFGLFGDDGEGDKNRKGPSQQGVKPPGEQQPGAGPGKGPQQQHGPKKSGQGPPIQTGQPLPKEGSPQLHGNGQTAPQNKPGGQKVTQKAGTQPEGHLKGQSQKDLPKGPPQQGSPKPGGQPQIVNKSGVQPGSPKASSQQQVPPKTGMQKEGPSKTGAQQQQPAKTGLQESTKGSPKVGQQQQSVRTTPQQSSNKPGSQPQGPKGPGLSQAGSSSPGPTKAGSQSKAIANTLCPVCKTTELNMHTKEPPNHKTCTQCKTEVCSVCGFSPPDSDGREWLCLTCQVKRAQGFSEPSGPSMKKPIPNKGSAAQNQTPSPAAPVKKEMSGAGSPQKMQSTSAKVQAKGEAAKGSDIQKQASPASVHKMTPETQRTSGPQHPDQISQTGRKQSSAKQESGGLFGFGGAKTEAAKPEESSTKETKPAAVQKSVQDNKQEQPLQAKASLAGQVKVEQAQSETPKATAASHNAPKGGQCTCPICKVMLNMGSKDPPNYNTCTDCKSTVCNQCGFNPLPNVNEGKEWLCLNCQVKRAQEGPGQPSLQKTAAPNKTEAAKRPASTAPGQKTPQDSRKAGPQKQPDQTSQMSQKKGHATASTQQESGGFFGFGGPKSQPDAAKPAVTGKMMGFGSSIFNSASTLITSAVQDDPKMTPPLSPKLPSTKDSKSPTATKRGQETKPGHPQLTKASQSVQTKADKLLSATLVVSKAGHSTCPLCKLELNVGSQDPPNYNTCTDCKNTVCNQCGFNPMPNVKEVQEWLCLNCQMQRALGAAEPPGTPMMKLQTSPNKVPASAINKATPQLVQPQKIDTQTPTESKIKNTSAPGSPQRKPPIPAEQPATAKVVKLPESPKQVSPSPGQKTTTTTSQEESGKLFGFDSPKAQPDSAKPAESLGGKMFGFDAPKSPLAHKQGQEVKKMQPGTSPSPQAKVGKVPSEVPKDAAAHKAGQSTCPLCKVELNLGSKEPPNYNNCTECKNTVCNQCGFNPMPNNSEVKHWLCLNCQMQRALSASERTGPPMKSADSISPSAGHQKIKASNQVETLKKSDAPSKIQNQGLDTLQEKGSLKPGSLLKAQAAAVTKETKAAKGPDLDPKASPTPVQKAPPTESVTGKMFGFGSSIFSSASTLVSSAVQEVSSTTPPGFRKMSAGPKISPRSTPTASPKMSPAREPNTLSQKPEQGKKPEESHQSKEDKAPLQLPRASEISQTSYKGSKATCPLCKVELNMSSKDPPNYNTCTECKTTVCSQCGFNPIPKGKENEWLCLNCQMTRAVEASEPSPAMKSQAVPKVPSPAAVSPQRKQSTPSVKPGKPDSGTAPLKQASQEPDHKSPEERQKTRPNKPADQASQPCDKQVDAAKPGINIQTEHKQSNAAAATRRESAGFFGFGGGKAQAEAAKPAESGTGKMFGFGSSIFNSASTLITSAVQDQPKTTPPVSPKMSAAKEIRSPAAQRREQQTKPEQPQETKTPPSVQAKVDKAPSEPPKAAAASQVAVKPGQSTCPLCKVQLNVGSKDPPNYNSCTECNNTVCNQCGFNPLPNETALKEWLCLTCQTQRAVGATQPKGVSSVKSQIPAQQKKDLISSAEPEKKDVTQRKPSVTPQPTRTEAANKQEDQKQPSPVPSPKRTQEPQKTPGLNKSPAQTRQSERKQSISAAATRQESGGFFGFGGGKAQAEAAKPAESGTGKMFGFGSSIFSSASTLITSAVQDQPKTTPPVSPKMSAAKEIRSPAAQRREQQTKPEQPQETKTPPSVQAKVDKAPSEPPKAAAASQVAVKPGQSTCPLCKVQLNVGSKDPPNYNSCTECNNTVCNQCGFNTLPNETGVKEWLCLSCQTQRAVGATQPPGVASVKSQITAKPQEKDIISPAEPEKKDSTQKTLPATPQPATVEAASKPEEKKQPSPVPPQKHPQEPQKTPAPNKSPDQTRQTERKQSNAAAATRRESGGFFGFGGDTSQAEAAKPAESGTGKMFGFGSSIFNSASTLITSAVQDQPKTTPPVSPKMSAAKESRSPAAQRREQQTKPEQPQETKTPPSVQAKVDKAPSEPPKAAAASQVAVKPGQSTCPLCKVQLNVGSKDPPNYNSCTECKNTVCNQCGFNTLPNETGVKEWLCLTCQTQRAVGATQPPGVASVKSQITAKPQEKDILSPTEPEKKDSTQKTLPATPQPATVEAASKPEEKKQPSPVPPPKHPQEPQKTPAPNKSPDQTRQTERKQSNAAAATRRESGGFFGFGGDTSQAEAAKPAESGTGNMFGFGSSIFNSASTLITSAVQDQPNTTPPVSPKMSAAKEIRSPAAQRREQQTKPEQPQETKTPPSVQAKVDKAPSEPPKAAAASQVAVKPGQSTCPLCKVQLNVGSKDPPNYNSCTECNNTVCNQCGFNPLPNETAVKEWLCLTCQTQRAVGATQPQGANPVNSQIPATLQKKDIISPAERKKDSTQKKPSETAQPATTETANKPKDQKQPSPVPSPKRTQEPQKTLSPNKSPAQTRQSERKQSISAAATRQESGGFFGFGGGKAQPEAAKPAESGTGKMFGFGSSIFNSASTLITSAVQDQPKTTPPVSPKMSAAKEIRSPAAQRREQQTKPEQPQETKTPPSVQAKVDKAPSEPPKAAAASQVAVKPGQSTCPLCKVQLNVGSKDPPNYNSCTECKNTVCNQCGFNPLPNETAVKEWLCLTCQTQRAVGATQPPGVASVKSQITAKPQEKDILSPAEPEKKDSTQKTLPATPQPATVEAASKPEEKKQPSPVPPQKHPQEPQKTPAPNKSPDQTRQTERKQSNAAAATRRESGGFFGFGGDTSQAEAAKPAESGTGKMFGFGSSIFNSASTLITSAVQDQPKTTPPVSPKMSAAKEIRSPAAQRREQQTKPEQPQETKTPPSVQAKVDKAPSEPPKAAAASQVAVKPGQSTCPLCKVQLNVGSKDPPNYNSCTECNNTVCNQCGFNPLPNETALKEWLCLTCQTQRAVGATQPKGVSSVKSQIPAQQKKDLISSAEPEKKDVTQRKPSVTPQPTRTEAANKQEDQKQPSPVPSPKRMQEPQKTPGLNKSPAQTRQTERKQSISAAATRQESGGFFGFGGGKAQPEAAKPAESGTGKMFGFGSSIFNSASTLITSAVQDQPKTTPPVSPKMSAAKEIRSPAAQRREQQTKPEQPQETKTPPSVQAKVDKAPSEPPKAAAASQVAVKPGQSTCPLCKVQLNVGSKDPPNYNSCTECNNTVCNQCGFKPMPNVSEIEWLCLTCQMQRAITAAESVDPPLMKPQASPNKAPSPVAAQKDVTANTKKDTISSVKAEVQDQNKADSPTPGVPQKEEETKASFQTVITETTTTAAPPAKEITHTVTAPRKDEKTASPSTKEISITTAPPLIETADVKPQPVEVPPVNTNIEMSVQRSEDIIPPSSLLPKEVLEKKEGTAEIVQKPADQPIFSDEAQPLKALNEDSAPPVAQSTNPEKILEQQQDKAPPSEKATVEKGPPVPAKPEASQAAPKMVQPTCPLCKIGLNIGSKDLPNYNTCSECKTPVCNKCGFSPTPNSTEEKEWLCLNCQMQRALGASEPPGLPMIKPKPSPSKDVPVTTQKKATPMSTSEEDKHKRAAPTDATKDTEAPDLGVLTKKCSSAAASLPDKSSLSSTTTTDVSPGLQKPSEETSKGHPSTPQQQPPTSDTPTSISKPPLTVPGEGKLPPQQTAAVTSTAISTTPPPILEAVQPFPQQLPQTVTYFAKAAPPPDQVAGKPPQQHPPKAGTSPAKSIPPPVEPAKQASGGFFGFGGPKTQSTAAKSAESVSGKMFGFGSSFLNSASTLITSAVQDEPTMTPPTPRKMSTTAHVSPRTTPPASPKTLPAKNTEALPQTLEKKAEKQQQKKDPSTVQTNADKDASEPPKAPTDIQGAPKADSSSCPLCKADLNIGSKDPPNYNTCTECKTIACNQCGFYTISTVTEVKEWLCLNCQMQRALGASEPTGHPVLKPQPSPTKVSIPPGSELKDIPTLVQREKSTASAVVKEEVIQAVPKREVMSTIEAPVPIETPRRDSVQKTQVLSGTEKGQRQEVAGQQPSVGKPPPVPLSKTTKQEVKADLLKQEVGKPPQQPLKSVTPPAKATPPPAQPAKQESGGFFGFGGPKTQPAAAKPAESVTGKMFGFGSSIFSSASTLITTPPSPRRMSTTISPKLTPPVSPKMPPAKDTKPAAAEKSEPPQQAKPAPSAQAKVGKAPTVPPKSTEVTKVASKAALSTCPLCKVELNTSSKDPPNYNTCTECKTTVCNLCGFNPMPQTGAKEWLCLNCQTQRALSGQLGDSGKRPQLSPVPATKPETTPPPIKAVPIVSTKKAQMEPTSVKLETMAKAASAEIKTEIARIPTIATVSPVTADKQPLAASTAEAIIPTMASVQKTTEKGTVVVPTTNVPKTVTVENKEEAVKVEFIETKDATAKDSKPDISKAKAIAGEAEASSFPVIEATAVSTSSISAEVAMAEVVPETEIIAELSAHGKIIEEVQADDHIELTDLPTSLQQVEEQTKSQERQLVLEEQPTDSKEIADELVDNIIDITSTPETQQISTETIVIKVRMGSLDFKLLLH</sequence>
<feature type="compositionally biased region" description="Basic and acidic residues" evidence="8">
    <location>
        <begin position="2142"/>
        <end position="2159"/>
    </location>
</feature>
<comment type="subcellular location">
    <subcellularLocation>
        <location evidence="7">Presynaptic active zone</location>
    </subcellularLocation>
</comment>
<gene>
    <name evidence="11" type="ORF">CgunFtcFv8_013214</name>
</gene>
<feature type="compositionally biased region" description="Low complexity" evidence="8">
    <location>
        <begin position="1399"/>
        <end position="1410"/>
    </location>
</feature>
<evidence type="ECO:0000256" key="3">
    <source>
        <dbReference type="ARBA" id="ARBA00022771"/>
    </source>
</evidence>
<feature type="compositionally biased region" description="Polar residues" evidence="8">
    <location>
        <begin position="3055"/>
        <end position="3064"/>
    </location>
</feature>
<feature type="region of interest" description="Disordered" evidence="8">
    <location>
        <begin position="1021"/>
        <end position="1061"/>
    </location>
</feature>
<evidence type="ECO:0000256" key="1">
    <source>
        <dbReference type="ARBA" id="ARBA00022723"/>
    </source>
</evidence>
<feature type="region of interest" description="Disordered" evidence="8">
    <location>
        <begin position="4136"/>
        <end position="4204"/>
    </location>
</feature>
<evidence type="ECO:0000256" key="2">
    <source>
        <dbReference type="ARBA" id="ARBA00022737"/>
    </source>
</evidence>
<feature type="compositionally biased region" description="Low complexity" evidence="8">
    <location>
        <begin position="4136"/>
        <end position="4152"/>
    </location>
</feature>
<feature type="compositionally biased region" description="Polar residues" evidence="8">
    <location>
        <begin position="2999"/>
        <end position="3011"/>
    </location>
</feature>
<feature type="compositionally biased region" description="Basic and acidic residues" evidence="8">
    <location>
        <begin position="4164"/>
        <end position="4177"/>
    </location>
</feature>
<feature type="compositionally biased region" description="Low complexity" evidence="8">
    <location>
        <begin position="45"/>
        <end position="74"/>
    </location>
</feature>
<feature type="compositionally biased region" description="Polar residues" evidence="8">
    <location>
        <begin position="1033"/>
        <end position="1051"/>
    </location>
</feature>
<feature type="domain" description="RING-type" evidence="9">
    <location>
        <begin position="2347"/>
        <end position="2397"/>
    </location>
</feature>
<evidence type="ECO:0000259" key="10">
    <source>
        <dbReference type="SMART" id="SM00249"/>
    </source>
</evidence>
<dbReference type="SUPFAM" id="SSF57903">
    <property type="entry name" value="FYVE/PHD zinc finger"/>
    <property type="match status" value="15"/>
</dbReference>
<feature type="compositionally biased region" description="Polar residues" evidence="8">
    <location>
        <begin position="144"/>
        <end position="164"/>
    </location>
</feature>
<feature type="region of interest" description="Disordered" evidence="8">
    <location>
        <begin position="810"/>
        <end position="946"/>
    </location>
</feature>
<evidence type="ECO:0000313" key="11">
    <source>
        <dbReference type="EMBL" id="KAK5928126.1"/>
    </source>
</evidence>
<dbReference type="EMBL" id="JAURVH010001518">
    <property type="protein sequence ID" value="KAK5928126.1"/>
    <property type="molecule type" value="Genomic_DNA"/>
</dbReference>
<keyword evidence="3" id="KW-0863">Zinc-finger</keyword>
<feature type="region of interest" description="Disordered" evidence="8">
    <location>
        <begin position="3109"/>
        <end position="3175"/>
    </location>
</feature>
<feature type="region of interest" description="Disordered" evidence="8">
    <location>
        <begin position="1566"/>
        <end position="1698"/>
    </location>
</feature>
<feature type="compositionally biased region" description="Low complexity" evidence="8">
    <location>
        <begin position="3676"/>
        <end position="3686"/>
    </location>
</feature>
<feature type="compositionally biased region" description="Polar residues" evidence="8">
    <location>
        <begin position="1657"/>
        <end position="1666"/>
    </location>
</feature>
<feature type="compositionally biased region" description="Polar residues" evidence="8">
    <location>
        <begin position="387"/>
        <end position="413"/>
    </location>
</feature>
<feature type="compositionally biased region" description="Polar residues" evidence="8">
    <location>
        <begin position="177"/>
        <end position="195"/>
    </location>
</feature>
<feature type="compositionally biased region" description="Low complexity" evidence="8">
    <location>
        <begin position="4178"/>
        <end position="4191"/>
    </location>
</feature>
<feature type="region of interest" description="Disordered" evidence="8">
    <location>
        <begin position="1432"/>
        <end position="1499"/>
    </location>
</feature>
<feature type="compositionally biased region" description="Basic and acidic residues" evidence="8">
    <location>
        <begin position="3840"/>
        <end position="3853"/>
    </location>
</feature>
<feature type="compositionally biased region" description="Polar residues" evidence="8">
    <location>
        <begin position="3698"/>
        <end position="3707"/>
    </location>
</feature>
<dbReference type="GO" id="GO:0008270">
    <property type="term" value="F:zinc ion binding"/>
    <property type="evidence" value="ECO:0007669"/>
    <property type="project" value="UniProtKB-KW"/>
</dbReference>
<dbReference type="PANTHER" id="PTHR14113">
    <property type="entry name" value="PICCOLO/BASSOON"/>
    <property type="match status" value="1"/>
</dbReference>
<feature type="compositionally biased region" description="Low complexity" evidence="8">
    <location>
        <begin position="3312"/>
        <end position="3326"/>
    </location>
</feature>
<feature type="compositionally biased region" description="Basic and acidic residues" evidence="8">
    <location>
        <begin position="1728"/>
        <end position="1750"/>
    </location>
</feature>
<dbReference type="GO" id="GO:0030424">
    <property type="term" value="C:axon"/>
    <property type="evidence" value="ECO:0007669"/>
    <property type="project" value="TreeGrafter"/>
</dbReference>
<feature type="compositionally biased region" description="Basic and acidic residues" evidence="8">
    <location>
        <begin position="1449"/>
        <end position="1471"/>
    </location>
</feature>
<feature type="region of interest" description="Disordered" evidence="8">
    <location>
        <begin position="1844"/>
        <end position="1978"/>
    </location>
</feature>
<dbReference type="InterPro" id="IPR001965">
    <property type="entry name" value="Znf_PHD"/>
</dbReference>
<keyword evidence="5" id="KW-0770">Synapse</keyword>
<protein>
    <recommendedName>
        <fullName evidence="13">Protein piccolo-like</fullName>
    </recommendedName>
</protein>
<feature type="compositionally biased region" description="Polar residues" evidence="8">
    <location>
        <begin position="1570"/>
        <end position="1581"/>
    </location>
</feature>
<feature type="compositionally biased region" description="Polar residues" evidence="8">
    <location>
        <begin position="446"/>
        <end position="456"/>
    </location>
</feature>
<feature type="domain" description="RING-type" evidence="9">
    <location>
        <begin position="727"/>
        <end position="777"/>
    </location>
</feature>
<dbReference type="GO" id="GO:0098978">
    <property type="term" value="C:glutamatergic synapse"/>
    <property type="evidence" value="ECO:0007669"/>
    <property type="project" value="TreeGrafter"/>
</dbReference>
<feature type="region of interest" description="Disordered" evidence="8">
    <location>
        <begin position="2550"/>
        <end position="2617"/>
    </location>
</feature>
<evidence type="ECO:0000256" key="8">
    <source>
        <dbReference type="SAM" id="MobiDB-lite"/>
    </source>
</evidence>